<dbReference type="InterPro" id="IPR000702">
    <property type="entry name" value="Ribosomal_uL6-like"/>
</dbReference>
<dbReference type="InterPro" id="IPR002358">
    <property type="entry name" value="Ribosomal_uL6_CS"/>
</dbReference>
<feature type="domain" description="Large ribosomal subunit protein uL6 alpha-beta" evidence="9">
    <location>
        <begin position="11"/>
        <end position="82"/>
    </location>
</feature>
<keyword evidence="5 6" id="KW-0687">Ribonucleoprotein</keyword>
<evidence type="ECO:0000256" key="6">
    <source>
        <dbReference type="HAMAP-Rule" id="MF_01365"/>
    </source>
</evidence>
<sequence length="185" mass="19413">MSRIGKQPIEIPQGVKAVMEGNIVTVNGPGGNVAQAVHKDMTVKIEGQTINVLRKDDTEKSKGLHGLTRTLIANMVAGAKDGFEKKLELVGVGYKAEVKGEGISLALGFSHPVNFPLPKGIKAAVEKQTVITLKGADKQLVGQVAANIRAIRPPEPYKGKGVKYSDEVIRRKAGKAGKAGAAGGK</sequence>
<evidence type="ECO:0000256" key="5">
    <source>
        <dbReference type="ARBA" id="ARBA00023274"/>
    </source>
</evidence>
<gene>
    <name evidence="6 10" type="primary">rplF</name>
</gene>
<name>A0A0H4T8D1_9DELT</name>
<evidence type="ECO:0000256" key="7">
    <source>
        <dbReference type="RuleBase" id="RU003869"/>
    </source>
</evidence>
<feature type="domain" description="Large ribosomal subunit protein uL6 alpha-beta" evidence="9">
    <location>
        <begin position="90"/>
        <end position="164"/>
    </location>
</feature>
<keyword evidence="3 6" id="KW-0694">RNA-binding</keyword>
<keyword evidence="4 6" id="KW-0689">Ribosomal protein</keyword>
<evidence type="ECO:0000259" key="9">
    <source>
        <dbReference type="Pfam" id="PF00347"/>
    </source>
</evidence>
<dbReference type="EMBL" id="KT007006">
    <property type="protein sequence ID" value="AKQ03000.1"/>
    <property type="molecule type" value="Genomic_DNA"/>
</dbReference>
<dbReference type="AlphaFoldDB" id="A0A0H4T8D1"/>
<comment type="function">
    <text evidence="6 8">This protein binds to the 23S rRNA, and is important in its secondary structure. It is located near the subunit interface in the base of the L7/L12 stalk, and near the tRNA binding site of the peptidyltransferase center.</text>
</comment>
<dbReference type="PROSITE" id="PS00525">
    <property type="entry name" value="RIBOSOMAL_L6_1"/>
    <property type="match status" value="1"/>
</dbReference>
<dbReference type="InterPro" id="IPR019906">
    <property type="entry name" value="Ribosomal_uL6_bac-type"/>
</dbReference>
<dbReference type="FunFam" id="3.90.930.12:FF:000001">
    <property type="entry name" value="50S ribosomal protein L6"/>
    <property type="match status" value="1"/>
</dbReference>
<dbReference type="InterPro" id="IPR020040">
    <property type="entry name" value="Ribosomal_uL6_a/b-dom"/>
</dbReference>
<evidence type="ECO:0000256" key="2">
    <source>
        <dbReference type="ARBA" id="ARBA00022730"/>
    </source>
</evidence>
<keyword evidence="2 6" id="KW-0699">rRNA-binding</keyword>
<dbReference type="FunFam" id="3.90.930.12:FF:000002">
    <property type="entry name" value="50S ribosomal protein L6"/>
    <property type="match status" value="1"/>
</dbReference>
<evidence type="ECO:0000313" key="10">
    <source>
        <dbReference type="EMBL" id="AKQ03000.1"/>
    </source>
</evidence>
<dbReference type="GO" id="GO:0003735">
    <property type="term" value="F:structural constituent of ribosome"/>
    <property type="evidence" value="ECO:0007669"/>
    <property type="project" value="UniProtKB-UniRule"/>
</dbReference>
<dbReference type="GO" id="GO:0019843">
    <property type="term" value="F:rRNA binding"/>
    <property type="evidence" value="ECO:0007669"/>
    <property type="project" value="UniProtKB-UniRule"/>
</dbReference>
<dbReference type="PANTHER" id="PTHR11655">
    <property type="entry name" value="60S/50S RIBOSOMAL PROTEIN L6/L9"/>
    <property type="match status" value="1"/>
</dbReference>
<comment type="subunit">
    <text evidence="6">Part of the 50S ribosomal subunit.</text>
</comment>
<evidence type="ECO:0000256" key="3">
    <source>
        <dbReference type="ARBA" id="ARBA00022884"/>
    </source>
</evidence>
<organism evidence="10">
    <name type="scientific">uncultured delta proteobacterium Rifle_16ft_4_minimus_37851</name>
    <dbReference type="NCBI Taxonomy" id="1665181"/>
    <lineage>
        <taxon>Bacteria</taxon>
        <taxon>Deltaproteobacteria</taxon>
        <taxon>environmental samples</taxon>
    </lineage>
</organism>
<evidence type="ECO:0000256" key="8">
    <source>
        <dbReference type="RuleBase" id="RU003870"/>
    </source>
</evidence>
<protein>
    <recommendedName>
        <fullName evidence="6">Large ribosomal subunit protein uL6</fullName>
    </recommendedName>
</protein>
<proteinExistence type="inferred from homology"/>
<reference evidence="10" key="1">
    <citation type="journal article" date="2015" name="ISME J.">
        <title>Aquifer environment selects for microbial species cohorts in sediment and groundwater.</title>
        <authorList>
            <person name="Hug L.A."/>
            <person name="Thomas B.C."/>
            <person name="Brown C.T."/>
            <person name="Frischkorn K.R."/>
            <person name="Williams K.H."/>
            <person name="Tringe S.G."/>
            <person name="Banfield J.F."/>
        </authorList>
    </citation>
    <scope>NUCLEOTIDE SEQUENCE</scope>
</reference>
<dbReference type="SUPFAM" id="SSF56053">
    <property type="entry name" value="Ribosomal protein L6"/>
    <property type="match status" value="2"/>
</dbReference>
<dbReference type="NCBIfam" id="TIGR03654">
    <property type="entry name" value="L6_bact"/>
    <property type="match status" value="1"/>
</dbReference>
<dbReference type="HAMAP" id="MF_01365_B">
    <property type="entry name" value="Ribosomal_uL6_B"/>
    <property type="match status" value="1"/>
</dbReference>
<dbReference type="Pfam" id="PF00347">
    <property type="entry name" value="Ribosomal_L6"/>
    <property type="match status" value="2"/>
</dbReference>
<dbReference type="PRINTS" id="PR00059">
    <property type="entry name" value="RIBOSOMALL6"/>
</dbReference>
<dbReference type="InterPro" id="IPR036789">
    <property type="entry name" value="Ribosomal_uL6-like_a/b-dom_sf"/>
</dbReference>
<comment type="similarity">
    <text evidence="1 6 7">Belongs to the universal ribosomal protein uL6 family.</text>
</comment>
<evidence type="ECO:0000256" key="4">
    <source>
        <dbReference type="ARBA" id="ARBA00022980"/>
    </source>
</evidence>
<dbReference type="GO" id="GO:0002181">
    <property type="term" value="P:cytoplasmic translation"/>
    <property type="evidence" value="ECO:0007669"/>
    <property type="project" value="TreeGrafter"/>
</dbReference>
<dbReference type="PANTHER" id="PTHR11655:SF14">
    <property type="entry name" value="LARGE RIBOSOMAL SUBUNIT PROTEIN UL6M"/>
    <property type="match status" value="1"/>
</dbReference>
<dbReference type="GO" id="GO:0022625">
    <property type="term" value="C:cytosolic large ribosomal subunit"/>
    <property type="evidence" value="ECO:0007669"/>
    <property type="project" value="UniProtKB-UniRule"/>
</dbReference>
<accession>A0A0H4T8D1</accession>
<dbReference type="Gene3D" id="3.90.930.12">
    <property type="entry name" value="Ribosomal protein L6, alpha-beta domain"/>
    <property type="match status" value="2"/>
</dbReference>
<evidence type="ECO:0000256" key="1">
    <source>
        <dbReference type="ARBA" id="ARBA00009356"/>
    </source>
</evidence>
<dbReference type="PIRSF" id="PIRSF002162">
    <property type="entry name" value="Ribosomal_L6"/>
    <property type="match status" value="1"/>
</dbReference>